<feature type="domain" description="ABC transporter" evidence="7">
    <location>
        <begin position="4"/>
        <end position="236"/>
    </location>
</feature>
<keyword evidence="2" id="KW-0813">Transport</keyword>
<evidence type="ECO:0000313" key="9">
    <source>
        <dbReference type="Proteomes" id="UP000261931"/>
    </source>
</evidence>
<keyword evidence="3" id="KW-0472">Membrane</keyword>
<dbReference type="InterPro" id="IPR052156">
    <property type="entry name" value="BCAA_Transport_ATP-bd_LivF"/>
</dbReference>
<keyword evidence="9" id="KW-1185">Reference proteome</keyword>
<organism evidence="8 9">
    <name type="scientific">Hydrogenophaga borbori</name>
    <dbReference type="NCBI Taxonomy" id="2294117"/>
    <lineage>
        <taxon>Bacteria</taxon>
        <taxon>Pseudomonadati</taxon>
        <taxon>Pseudomonadota</taxon>
        <taxon>Betaproteobacteria</taxon>
        <taxon>Burkholderiales</taxon>
        <taxon>Comamonadaceae</taxon>
        <taxon>Hydrogenophaga</taxon>
    </lineage>
</organism>
<accession>A0A372EMM0</accession>
<gene>
    <name evidence="8" type="ORF">DY262_03320</name>
</gene>
<dbReference type="PROSITE" id="PS50893">
    <property type="entry name" value="ABC_TRANSPORTER_2"/>
    <property type="match status" value="1"/>
</dbReference>
<evidence type="ECO:0000256" key="1">
    <source>
        <dbReference type="ARBA" id="ARBA00005417"/>
    </source>
</evidence>
<reference evidence="8 9" key="1">
    <citation type="submission" date="2018-08" db="EMBL/GenBank/DDBJ databases">
        <title>Hydrogenophaga sp. LA-38 isolated from sludge.</title>
        <authorList>
            <person name="Im W.-T."/>
        </authorList>
    </citation>
    <scope>NUCLEOTIDE SEQUENCE [LARGE SCALE GENOMIC DNA]</scope>
    <source>
        <strain evidence="8 9">LA-38</strain>
    </source>
</reference>
<keyword evidence="5 8" id="KW-0067">ATP-binding</keyword>
<dbReference type="InterPro" id="IPR003593">
    <property type="entry name" value="AAA+_ATPase"/>
</dbReference>
<dbReference type="SUPFAM" id="SSF52540">
    <property type="entry name" value="P-loop containing nucleoside triphosphate hydrolases"/>
    <property type="match status" value="1"/>
</dbReference>
<dbReference type="InterPro" id="IPR003439">
    <property type="entry name" value="ABC_transporter-like_ATP-bd"/>
</dbReference>
<evidence type="ECO:0000313" key="8">
    <source>
        <dbReference type="EMBL" id="RFP80826.1"/>
    </source>
</evidence>
<dbReference type="CDD" id="cd03224">
    <property type="entry name" value="ABC_TM1139_LivF_branched"/>
    <property type="match status" value="1"/>
</dbReference>
<dbReference type="SMART" id="SM00382">
    <property type="entry name" value="AAA"/>
    <property type="match status" value="1"/>
</dbReference>
<dbReference type="Gene3D" id="3.40.50.300">
    <property type="entry name" value="P-loop containing nucleotide triphosphate hydrolases"/>
    <property type="match status" value="1"/>
</dbReference>
<dbReference type="InterPro" id="IPR027417">
    <property type="entry name" value="P-loop_NTPase"/>
</dbReference>
<evidence type="ECO:0000259" key="7">
    <source>
        <dbReference type="PROSITE" id="PS50893"/>
    </source>
</evidence>
<dbReference type="Proteomes" id="UP000261931">
    <property type="component" value="Unassembled WGS sequence"/>
</dbReference>
<proteinExistence type="inferred from homology"/>
<dbReference type="PANTHER" id="PTHR43820">
    <property type="entry name" value="HIGH-AFFINITY BRANCHED-CHAIN AMINO ACID TRANSPORT ATP-BINDING PROTEIN LIVF"/>
    <property type="match status" value="1"/>
</dbReference>
<keyword evidence="6" id="KW-0029">Amino-acid transport</keyword>
<dbReference type="GO" id="GO:0015807">
    <property type="term" value="P:L-amino acid transport"/>
    <property type="evidence" value="ECO:0007669"/>
    <property type="project" value="TreeGrafter"/>
</dbReference>
<dbReference type="AlphaFoldDB" id="A0A372EMM0"/>
<comment type="caution">
    <text evidence="8">The sequence shown here is derived from an EMBL/GenBank/DDBJ whole genome shotgun (WGS) entry which is preliminary data.</text>
</comment>
<sequence length="237" mass="25613">MCVLELQGIRGGYGRINVLDGVSLSVGEGEFLGVLGHNGMGKTTLMRAIVGEIALTAGTLRWRGQSIAGLPTHRRVALGIGYVPQGRRIFPLLSVRENLLFAASVHGRREAARVVDEVLADFPALPRLLERPGGLLSGGEQQILALARCLCTRPTLVLLDEPTEGIQPSIIEDMVVLLRALRERHRLSIVLVEQNLDFLRALSDRIVVLEKGRTVREARASDAAAMAALVESAEFAG</sequence>
<comment type="similarity">
    <text evidence="1">Belongs to the ABC transporter superfamily.</text>
</comment>
<keyword evidence="4" id="KW-0547">Nucleotide-binding</keyword>
<protein>
    <submittedName>
        <fullName evidence="8">ATP-binding cassette domain-containing protein</fullName>
    </submittedName>
</protein>
<evidence type="ECO:0000256" key="6">
    <source>
        <dbReference type="ARBA" id="ARBA00022970"/>
    </source>
</evidence>
<dbReference type="PANTHER" id="PTHR43820:SF5">
    <property type="entry name" value="HIGH-AFFINITY BRANCHED-CHAIN AMINO ACID TRANSPORT ATP-BINDING PROTEIN"/>
    <property type="match status" value="1"/>
</dbReference>
<evidence type="ECO:0000256" key="2">
    <source>
        <dbReference type="ARBA" id="ARBA00022448"/>
    </source>
</evidence>
<dbReference type="Pfam" id="PF00005">
    <property type="entry name" value="ABC_tran"/>
    <property type="match status" value="1"/>
</dbReference>
<dbReference type="EMBL" id="QVLS01000002">
    <property type="protein sequence ID" value="RFP80826.1"/>
    <property type="molecule type" value="Genomic_DNA"/>
</dbReference>
<dbReference type="GO" id="GO:0005524">
    <property type="term" value="F:ATP binding"/>
    <property type="evidence" value="ECO:0007669"/>
    <property type="project" value="UniProtKB-KW"/>
</dbReference>
<dbReference type="GO" id="GO:0015658">
    <property type="term" value="F:branched-chain amino acid transmembrane transporter activity"/>
    <property type="evidence" value="ECO:0007669"/>
    <property type="project" value="TreeGrafter"/>
</dbReference>
<keyword evidence="3" id="KW-1003">Cell membrane</keyword>
<evidence type="ECO:0000256" key="4">
    <source>
        <dbReference type="ARBA" id="ARBA00022741"/>
    </source>
</evidence>
<dbReference type="RefSeq" id="WP_116957574.1">
    <property type="nucleotide sequence ID" value="NZ_QVLS01000002.1"/>
</dbReference>
<evidence type="ECO:0000256" key="5">
    <source>
        <dbReference type="ARBA" id="ARBA00022840"/>
    </source>
</evidence>
<evidence type="ECO:0000256" key="3">
    <source>
        <dbReference type="ARBA" id="ARBA00022475"/>
    </source>
</evidence>
<dbReference type="GO" id="GO:0016887">
    <property type="term" value="F:ATP hydrolysis activity"/>
    <property type="evidence" value="ECO:0007669"/>
    <property type="project" value="InterPro"/>
</dbReference>
<name>A0A372EMM0_9BURK</name>